<accession>A0A6C0DWJ0</accession>
<reference evidence="2" key="1">
    <citation type="journal article" date="2020" name="Nature">
        <title>Giant virus diversity and host interactions through global metagenomics.</title>
        <authorList>
            <person name="Schulz F."/>
            <person name="Roux S."/>
            <person name="Paez-Espino D."/>
            <person name="Jungbluth S."/>
            <person name="Walsh D.A."/>
            <person name="Denef V.J."/>
            <person name="McMahon K.D."/>
            <person name="Konstantinidis K.T."/>
            <person name="Eloe-Fadrosh E.A."/>
            <person name="Kyrpides N.C."/>
            <person name="Woyke T."/>
        </authorList>
    </citation>
    <scope>NUCLEOTIDE SEQUENCE</scope>
    <source>
        <strain evidence="2">GVMAG-M-3300023174-68</strain>
    </source>
</reference>
<evidence type="ECO:0000313" key="2">
    <source>
        <dbReference type="EMBL" id="QHT20690.1"/>
    </source>
</evidence>
<feature type="transmembrane region" description="Helical" evidence="1">
    <location>
        <begin position="5"/>
        <end position="22"/>
    </location>
</feature>
<sequence>MYIYLFHLLVVAPFLFYIAYNREDTNPVAFDILMMVAVGVFGYHGMRYYQVSKLNNE</sequence>
<protein>
    <submittedName>
        <fullName evidence="2">Uncharacterized protein</fullName>
    </submittedName>
</protein>
<proteinExistence type="predicted"/>
<keyword evidence="1" id="KW-0472">Membrane</keyword>
<dbReference type="AlphaFoldDB" id="A0A6C0DWJ0"/>
<name>A0A6C0DWJ0_9ZZZZ</name>
<feature type="transmembrane region" description="Helical" evidence="1">
    <location>
        <begin position="28"/>
        <end position="46"/>
    </location>
</feature>
<dbReference type="EMBL" id="MN739680">
    <property type="protein sequence ID" value="QHT20690.1"/>
    <property type="molecule type" value="Genomic_DNA"/>
</dbReference>
<keyword evidence="1" id="KW-1133">Transmembrane helix</keyword>
<keyword evidence="1" id="KW-0812">Transmembrane</keyword>
<organism evidence="2">
    <name type="scientific">viral metagenome</name>
    <dbReference type="NCBI Taxonomy" id="1070528"/>
    <lineage>
        <taxon>unclassified sequences</taxon>
        <taxon>metagenomes</taxon>
        <taxon>organismal metagenomes</taxon>
    </lineage>
</organism>
<evidence type="ECO:0000256" key="1">
    <source>
        <dbReference type="SAM" id="Phobius"/>
    </source>
</evidence>